<organism evidence="1 2">
    <name type="scientific">Allacma fusca</name>
    <dbReference type="NCBI Taxonomy" id="39272"/>
    <lineage>
        <taxon>Eukaryota</taxon>
        <taxon>Metazoa</taxon>
        <taxon>Ecdysozoa</taxon>
        <taxon>Arthropoda</taxon>
        <taxon>Hexapoda</taxon>
        <taxon>Collembola</taxon>
        <taxon>Symphypleona</taxon>
        <taxon>Sminthuridae</taxon>
        <taxon>Allacma</taxon>
    </lineage>
</organism>
<dbReference type="AlphaFoldDB" id="A0A8J2PLP5"/>
<dbReference type="EMBL" id="CAJVCH010534836">
    <property type="protein sequence ID" value="CAG7825073.1"/>
    <property type="molecule type" value="Genomic_DNA"/>
</dbReference>
<protein>
    <submittedName>
        <fullName evidence="1">Uncharacterized protein</fullName>
    </submittedName>
</protein>
<evidence type="ECO:0000313" key="2">
    <source>
        <dbReference type="Proteomes" id="UP000708208"/>
    </source>
</evidence>
<dbReference type="Proteomes" id="UP000708208">
    <property type="component" value="Unassembled WGS sequence"/>
</dbReference>
<sequence>MAKIGLKMDPANPFKDFLQFVKKDININQLGPNNQAIANLEALTYMAHVLQQCQTYVCQLQWPHKY</sequence>
<proteinExistence type="predicted"/>
<name>A0A8J2PLP5_9HEXA</name>
<comment type="caution">
    <text evidence="1">The sequence shown here is derived from an EMBL/GenBank/DDBJ whole genome shotgun (WGS) entry which is preliminary data.</text>
</comment>
<accession>A0A8J2PLP5</accession>
<evidence type="ECO:0000313" key="1">
    <source>
        <dbReference type="EMBL" id="CAG7825073.1"/>
    </source>
</evidence>
<keyword evidence="2" id="KW-1185">Reference proteome</keyword>
<gene>
    <name evidence="1" type="ORF">AFUS01_LOCUS35198</name>
</gene>
<reference evidence="1" key="1">
    <citation type="submission" date="2021-06" db="EMBL/GenBank/DDBJ databases">
        <authorList>
            <person name="Hodson N. C."/>
            <person name="Mongue J. A."/>
            <person name="Jaron S. K."/>
        </authorList>
    </citation>
    <scope>NUCLEOTIDE SEQUENCE</scope>
</reference>